<organism evidence="6 7">
    <name type="scientific">Gnathostoma spinigerum</name>
    <dbReference type="NCBI Taxonomy" id="75299"/>
    <lineage>
        <taxon>Eukaryota</taxon>
        <taxon>Metazoa</taxon>
        <taxon>Ecdysozoa</taxon>
        <taxon>Nematoda</taxon>
        <taxon>Chromadorea</taxon>
        <taxon>Rhabditida</taxon>
        <taxon>Spirurina</taxon>
        <taxon>Gnathostomatomorpha</taxon>
        <taxon>Gnathostomatoidea</taxon>
        <taxon>Gnathostomatidae</taxon>
        <taxon>Gnathostoma</taxon>
    </lineage>
</organism>
<gene>
    <name evidence="6" type="ORF">AB6A40_002680</name>
</gene>
<comment type="subcellular location">
    <subcellularLocation>
        <location evidence="1">Nucleus</location>
    </subcellularLocation>
</comment>
<accession>A0ABD6EEY7</accession>
<keyword evidence="3" id="KW-0804">Transcription</keyword>
<name>A0ABD6EEY7_9BILA</name>
<keyword evidence="7" id="KW-1185">Reference proteome</keyword>
<keyword evidence="4" id="KW-0539">Nucleus</keyword>
<dbReference type="Proteomes" id="UP001608902">
    <property type="component" value="Unassembled WGS sequence"/>
</dbReference>
<keyword evidence="2" id="KW-0805">Transcription regulation</keyword>
<proteinExistence type="predicted"/>
<evidence type="ECO:0000259" key="5">
    <source>
        <dbReference type="Pfam" id="PF07524"/>
    </source>
</evidence>
<evidence type="ECO:0000256" key="1">
    <source>
        <dbReference type="ARBA" id="ARBA00004123"/>
    </source>
</evidence>
<dbReference type="EMBL" id="JBGFUD010001224">
    <property type="protein sequence ID" value="MFH4975971.1"/>
    <property type="molecule type" value="Genomic_DNA"/>
</dbReference>
<evidence type="ECO:0000256" key="4">
    <source>
        <dbReference type="ARBA" id="ARBA00023242"/>
    </source>
</evidence>
<dbReference type="Gene3D" id="1.10.20.10">
    <property type="entry name" value="Histone, subunit A"/>
    <property type="match status" value="1"/>
</dbReference>
<comment type="caution">
    <text evidence="6">The sequence shown here is derived from an EMBL/GenBank/DDBJ whole genome shotgun (WGS) entry which is preliminary data.</text>
</comment>
<dbReference type="Pfam" id="PF07524">
    <property type="entry name" value="Bromo_TP"/>
    <property type="match status" value="1"/>
</dbReference>
<dbReference type="GO" id="GO:0005634">
    <property type="term" value="C:nucleus"/>
    <property type="evidence" value="ECO:0007669"/>
    <property type="project" value="UniProtKB-SubCell"/>
</dbReference>
<sequence length="546" mass="62912">MLEAMSDVEEYAQNYVRRSVALIIDNIGFKFCQRSVLDYITSITIQYLERIIVLTMDLTTHAGRTRPCMSDVNVAFCFLQIDMSDMHQYLKEVRGPLLPSKVPNFPVMTVSDRGCSNAVYISRHMEDFRKAIGGERQRKVRRYSGHFLADSTSYVNTRKRRLAPWSVPNFMGMSAHSLGMLRRRKSLYIFDEGDQRENHLEYGLIIPPRKAKSFRFENRKRKRRHRENAMVRAILKNLSSFDARNDMGRKQIGNSENTAALHVQPLSPTTFSPDINPTCKTLFKYVSEVNEGWKVCGHSPSGKDFERKSNLLGFEMPLGREIPSWIQRRRPMRSQFHNFQVRDELRLANFIKLNEISIKVPSLFFPKNSSEFNHNRASFQVSSDDHALNGKCRAHFISEDPSTDDECPEGGSGRDIFNLAEGSLSLNNENDEKAKNDSVIEQTGDRLQSLSVPPLEFSAENHPRLLIRINKALLAHSSKNRTPWKRKERRNRRLSLVEQNEVSTRCELKPKTDGGMVTVEGLHVRIRLPREDQKKVANYIEFDNVG</sequence>
<dbReference type="InterPro" id="IPR009072">
    <property type="entry name" value="Histone-fold"/>
</dbReference>
<feature type="domain" description="Bromodomain associated" evidence="5">
    <location>
        <begin position="10"/>
        <end position="81"/>
    </location>
</feature>
<dbReference type="PANTHER" id="PTHR46452:SF1">
    <property type="entry name" value="TRANSCRIPTION INITIATION FACTOR TFIID SUBUNIT 3"/>
    <property type="match status" value="1"/>
</dbReference>
<evidence type="ECO:0000256" key="3">
    <source>
        <dbReference type="ARBA" id="ARBA00023163"/>
    </source>
</evidence>
<dbReference type="InterPro" id="IPR006565">
    <property type="entry name" value="BTP"/>
</dbReference>
<dbReference type="AlphaFoldDB" id="A0ABD6EEY7"/>
<evidence type="ECO:0000313" key="7">
    <source>
        <dbReference type="Proteomes" id="UP001608902"/>
    </source>
</evidence>
<protein>
    <recommendedName>
        <fullName evidence="5">Bromodomain associated domain-containing protein</fullName>
    </recommendedName>
</protein>
<reference evidence="6 7" key="1">
    <citation type="submission" date="2024-08" db="EMBL/GenBank/DDBJ databases">
        <title>Gnathostoma spinigerum genome.</title>
        <authorList>
            <person name="Gonzalez-Bertolin B."/>
            <person name="Monzon S."/>
            <person name="Zaballos A."/>
            <person name="Jimenez P."/>
            <person name="Dekumyoy P."/>
            <person name="Varona S."/>
            <person name="Cuesta I."/>
            <person name="Sumanam S."/>
            <person name="Adisakwattana P."/>
            <person name="Gasser R.B."/>
            <person name="Hernandez-Gonzalez A."/>
            <person name="Young N.D."/>
            <person name="Perteguer M.J."/>
        </authorList>
    </citation>
    <scope>NUCLEOTIDE SEQUENCE [LARGE SCALE GENOMIC DNA]</scope>
    <source>
        <strain evidence="6">AL3</strain>
        <tissue evidence="6">Liver</tissue>
    </source>
</reference>
<dbReference type="PANTHER" id="PTHR46452">
    <property type="entry name" value="TRANSCRIPTION INITIATION FACTOR TFIID SUBUNIT 3"/>
    <property type="match status" value="1"/>
</dbReference>
<evidence type="ECO:0000256" key="2">
    <source>
        <dbReference type="ARBA" id="ARBA00023015"/>
    </source>
</evidence>
<evidence type="ECO:0000313" key="6">
    <source>
        <dbReference type="EMBL" id="MFH4975971.1"/>
    </source>
</evidence>